<dbReference type="SMR" id="A0A3B6HY85"/>
<evidence type="ECO:0000313" key="6">
    <source>
        <dbReference type="Proteomes" id="UP000019116"/>
    </source>
</evidence>
<dbReference type="EnsemblPlants" id="TraesCS4A02G265000.1">
    <property type="protein sequence ID" value="TraesCS4A02G265000.1"/>
    <property type="gene ID" value="TraesCS4A02G265000"/>
</dbReference>
<evidence type="ECO:0000259" key="4">
    <source>
        <dbReference type="PROSITE" id="PS50843"/>
    </source>
</evidence>
<feature type="signal peptide" evidence="2">
    <location>
        <begin position="1"/>
        <end position="25"/>
    </location>
</feature>
<evidence type="ECO:0000313" key="5">
    <source>
        <dbReference type="EnsemblPlants" id="TraesCS4A02G265000.1"/>
    </source>
</evidence>
<dbReference type="OMA" id="IEMSGHA"/>
<dbReference type="PANTHER" id="PTHR31692:SF76">
    <property type="entry name" value="EXPANSIN-B15"/>
    <property type="match status" value="1"/>
</dbReference>
<dbReference type="InterPro" id="IPR007118">
    <property type="entry name" value="Expan_Lol_pI"/>
</dbReference>
<dbReference type="Gramene" id="TraesROB_scaffold_004990_01G000200.1">
    <property type="protein sequence ID" value="TraesROB_scaffold_004990_01G000200.1"/>
    <property type="gene ID" value="TraesROB_scaffold_004990_01G000200"/>
</dbReference>
<evidence type="ECO:0008006" key="7">
    <source>
        <dbReference type="Google" id="ProtNLM"/>
    </source>
</evidence>
<organism evidence="5">
    <name type="scientific">Triticum aestivum</name>
    <name type="common">Wheat</name>
    <dbReference type="NCBI Taxonomy" id="4565"/>
    <lineage>
        <taxon>Eukaryota</taxon>
        <taxon>Viridiplantae</taxon>
        <taxon>Streptophyta</taxon>
        <taxon>Embryophyta</taxon>
        <taxon>Tracheophyta</taxon>
        <taxon>Spermatophyta</taxon>
        <taxon>Magnoliopsida</taxon>
        <taxon>Liliopsida</taxon>
        <taxon>Poales</taxon>
        <taxon>Poaceae</taxon>
        <taxon>BOP clade</taxon>
        <taxon>Pooideae</taxon>
        <taxon>Triticodae</taxon>
        <taxon>Triticeae</taxon>
        <taxon>Triticinae</taxon>
        <taxon>Triticum</taxon>
    </lineage>
</organism>
<dbReference type="Gramene" id="TraesWEE_scaffold_004086_01G000200.1">
    <property type="protein sequence ID" value="TraesWEE_scaffold_004086_01G000200.1"/>
    <property type="gene ID" value="TraesWEE_scaffold_004086_01G000200"/>
</dbReference>
<sequence length="264" mass="27833">MATTRVSLLLLLAVALAGSVAGASAFTCTSGPCYNGTAAFYGDADGAGNEAGVCGYGPAVAKPPFNAMVFAARDYSRTAVGCGRCFNITCRHPVCNPDGVTVTFADYCSGGPCVDNDVIEMSGHAFSAIALPGRESELRASPTVPVTYQLVDCRYSSSMAYLVDPTATSERFTVVLLYVPGDAYPGLLTVHFKDESSEDWVDADPVGRYRLPKFTATRKMVAPITIKVEGHYLIGPAPENPTWSVTAADVIPVGWHGGKTYYAA</sequence>
<keyword evidence="1 2" id="KW-0732">Signal</keyword>
<dbReference type="AlphaFoldDB" id="A0A3B6HY85"/>
<dbReference type="KEGG" id="taes:123082351"/>
<dbReference type="Gene3D" id="2.40.40.10">
    <property type="entry name" value="RlpA-like domain"/>
    <property type="match status" value="1"/>
</dbReference>
<dbReference type="PANTHER" id="PTHR31692">
    <property type="entry name" value="EXPANSIN-B3"/>
    <property type="match status" value="1"/>
</dbReference>
<dbReference type="InterPro" id="IPR007112">
    <property type="entry name" value="Expansin/allergen_DPBB_dom"/>
</dbReference>
<dbReference type="Gramene" id="TraesJAG4A03G02138130.1">
    <property type="protein sequence ID" value="TraesJAG4A03G02138130.1"/>
    <property type="gene ID" value="TraesJAG4A03G02138130"/>
</dbReference>
<dbReference type="SUPFAM" id="SSF50685">
    <property type="entry name" value="Barwin-like endoglucanases"/>
    <property type="match status" value="1"/>
</dbReference>
<dbReference type="Gramene" id="TraesRN4A0100706100.1">
    <property type="protein sequence ID" value="TraesRN4A0100706100.1"/>
    <property type="gene ID" value="TraesRN4A0100706100"/>
</dbReference>
<reference evidence="5" key="1">
    <citation type="submission" date="2018-08" db="EMBL/GenBank/DDBJ databases">
        <authorList>
            <person name="Rossello M."/>
        </authorList>
    </citation>
    <scope>NUCLEOTIDE SEQUENCE [LARGE SCALE GENOMIC DNA]</scope>
    <source>
        <strain evidence="5">cv. Chinese Spring</strain>
    </source>
</reference>
<proteinExistence type="predicted"/>
<feature type="chain" id="PRO_5043175375" description="Expansin-like EG45 domain-containing protein" evidence="2">
    <location>
        <begin position="26"/>
        <end position="264"/>
    </location>
</feature>
<reference evidence="5" key="2">
    <citation type="submission" date="2018-10" db="UniProtKB">
        <authorList>
            <consortium name="EnsemblPlants"/>
        </authorList>
    </citation>
    <scope>IDENTIFICATION</scope>
</reference>
<dbReference type="Proteomes" id="UP000019116">
    <property type="component" value="Chromosome 4A"/>
</dbReference>
<dbReference type="GO" id="GO:0005576">
    <property type="term" value="C:extracellular region"/>
    <property type="evidence" value="ECO:0007669"/>
    <property type="project" value="InterPro"/>
</dbReference>
<dbReference type="Gramene" id="TraesSTA4A03G02133690.1">
    <property type="protein sequence ID" value="TraesSTA4A03G02133690.1"/>
    <property type="gene ID" value="TraesSTA4A03G02133690"/>
</dbReference>
<protein>
    <recommendedName>
        <fullName evidence="7">Expansin-like EG45 domain-containing protein</fullName>
    </recommendedName>
</protein>
<dbReference type="Gramene" id="TraesCAD_scaffold_003265_01G000200.1">
    <property type="protein sequence ID" value="TraesCAD_scaffold_003265_01G000200.1"/>
    <property type="gene ID" value="TraesCAD_scaffold_003265_01G000200"/>
</dbReference>
<dbReference type="Gramene" id="TraesCS4A03G0687100.1">
    <property type="protein sequence ID" value="TraesCS4A03G0687100.1.CDS"/>
    <property type="gene ID" value="TraesCS4A03G0687100"/>
</dbReference>
<dbReference type="Gramene" id="TraesARI4A03G02174700.1">
    <property type="protein sequence ID" value="TraesARI4A03G02174700.1"/>
    <property type="gene ID" value="TraesARI4A03G02174700"/>
</dbReference>
<feature type="domain" description="Expansin-like CBD" evidence="4">
    <location>
        <begin position="170"/>
        <end position="263"/>
    </location>
</feature>
<dbReference type="InterPro" id="IPR009009">
    <property type="entry name" value="RlpA-like_DPBB"/>
</dbReference>
<dbReference type="Gramene" id="TraesCS4A02G265000.1">
    <property type="protein sequence ID" value="TraesCS4A02G265000.1"/>
    <property type="gene ID" value="TraesCS4A02G265000"/>
</dbReference>
<dbReference type="InterPro" id="IPR007117">
    <property type="entry name" value="Expansin_CBD"/>
</dbReference>
<accession>A0A3B6HY85</accession>
<dbReference type="OrthoDB" id="10469457at2759"/>
<evidence type="ECO:0000259" key="3">
    <source>
        <dbReference type="PROSITE" id="PS50842"/>
    </source>
</evidence>
<dbReference type="STRING" id="4565.A0A3B6HY85"/>
<dbReference type="Gramene" id="TraesLDM4A03G02135680.1">
    <property type="protein sequence ID" value="TraesLDM4A03G02135680.1"/>
    <property type="gene ID" value="TraesLDM4A03G02135680"/>
</dbReference>
<name>A0A3B6HY85_WHEAT</name>
<dbReference type="GeneID" id="123082351"/>
<dbReference type="Gramene" id="TraesSYM4A03G02164650.1">
    <property type="protein sequence ID" value="TraesSYM4A03G02164650.1"/>
    <property type="gene ID" value="TraesSYM4A03G02164650"/>
</dbReference>
<dbReference type="Gramene" id="TraesLAC4A03G02090590.1">
    <property type="protein sequence ID" value="TraesLAC4A03G02090590.1"/>
    <property type="gene ID" value="TraesLAC4A03G02090590"/>
</dbReference>
<feature type="domain" description="Expansin-like EG45" evidence="3">
    <location>
        <begin position="51"/>
        <end position="158"/>
    </location>
</feature>
<dbReference type="Pfam" id="PF03330">
    <property type="entry name" value="DPBB_1"/>
    <property type="match status" value="1"/>
</dbReference>
<dbReference type="PROSITE" id="PS50843">
    <property type="entry name" value="EXPANSIN_CBD"/>
    <property type="match status" value="1"/>
</dbReference>
<dbReference type="PRINTS" id="PR01225">
    <property type="entry name" value="EXPANSNFAMLY"/>
</dbReference>
<dbReference type="RefSeq" id="XP_044360633.1">
    <property type="nucleotide sequence ID" value="XM_044504698.1"/>
</dbReference>
<gene>
    <name evidence="5" type="primary">LOC123082351</name>
</gene>
<evidence type="ECO:0000256" key="1">
    <source>
        <dbReference type="ARBA" id="ARBA00022729"/>
    </source>
</evidence>
<evidence type="ECO:0000256" key="2">
    <source>
        <dbReference type="SAM" id="SignalP"/>
    </source>
</evidence>
<dbReference type="Gramene" id="TraesMAC4A03G02136200.1">
    <property type="protein sequence ID" value="TraesMAC4A03G02136200.1"/>
    <property type="gene ID" value="TraesMAC4A03G02136200"/>
</dbReference>
<keyword evidence="6" id="KW-1185">Reference proteome</keyword>
<dbReference type="Gramene" id="TraesJUL4A03G02156280.1">
    <property type="protein sequence ID" value="TraesJUL4A03G02156280.1"/>
    <property type="gene ID" value="TraesJUL4A03G02156280"/>
</dbReference>
<dbReference type="PROSITE" id="PS50842">
    <property type="entry name" value="EXPANSIN_EG45"/>
    <property type="match status" value="1"/>
</dbReference>
<dbReference type="Gramene" id="TraesKAR4A01G0353490.1">
    <property type="protein sequence ID" value="cds.TraesKAR4A01G0353490.1"/>
    <property type="gene ID" value="TraesKAR4A01G0353490"/>
</dbReference>
<dbReference type="Gramene" id="TraesCLE_scaffold_003587_01G000200.1">
    <property type="protein sequence ID" value="TraesCLE_scaffold_003587_01G000200.1"/>
    <property type="gene ID" value="TraesCLE_scaffold_003587_01G000200"/>
</dbReference>
<dbReference type="Gramene" id="TraesNOR4A03G02159160.1">
    <property type="protein sequence ID" value="TraesNOR4A03G02159160.1"/>
    <property type="gene ID" value="TraesNOR4A03G02159160"/>
</dbReference>
<dbReference type="InterPro" id="IPR036908">
    <property type="entry name" value="RlpA-like_sf"/>
</dbReference>